<dbReference type="PRINTS" id="PR00380">
    <property type="entry name" value="KINESINHEAVY"/>
</dbReference>
<evidence type="ECO:0000256" key="1">
    <source>
        <dbReference type="ARBA" id="ARBA00022701"/>
    </source>
</evidence>
<dbReference type="SUPFAM" id="SSF52540">
    <property type="entry name" value="P-loop containing nucleoside triphosphate hydrolases"/>
    <property type="match status" value="1"/>
</dbReference>
<dbReference type="InterPro" id="IPR027417">
    <property type="entry name" value="P-loop_NTPase"/>
</dbReference>
<evidence type="ECO:0000313" key="11">
    <source>
        <dbReference type="Proteomes" id="UP000504607"/>
    </source>
</evidence>
<feature type="coiled-coil region" evidence="8">
    <location>
        <begin position="581"/>
        <end position="608"/>
    </location>
</feature>
<feature type="coiled-coil region" evidence="8">
    <location>
        <begin position="968"/>
        <end position="1030"/>
    </location>
</feature>
<evidence type="ECO:0000256" key="3">
    <source>
        <dbReference type="ARBA" id="ARBA00022840"/>
    </source>
</evidence>
<keyword evidence="3 7" id="KW-0067">ATP-binding</keyword>
<dbReference type="FunFam" id="3.40.850.10:FF:000033">
    <property type="entry name" value="Kinesin-like protein KIN-12E"/>
    <property type="match status" value="1"/>
</dbReference>
<keyword evidence="2 7" id="KW-0547">Nucleotide-binding</keyword>
<reference evidence="12" key="1">
    <citation type="submission" date="2025-08" db="UniProtKB">
        <authorList>
            <consortium name="RefSeq"/>
        </authorList>
    </citation>
    <scope>IDENTIFICATION</scope>
</reference>
<dbReference type="PANTHER" id="PTHR37739:SF8">
    <property type="entry name" value="KINESIN-LIKE PROTEIN KIN-12D"/>
    <property type="match status" value="1"/>
</dbReference>
<feature type="coiled-coil region" evidence="8">
    <location>
        <begin position="2019"/>
        <end position="2088"/>
    </location>
</feature>
<gene>
    <name evidence="12" type="primary">LOC105034794</name>
</gene>
<evidence type="ECO:0000259" key="10">
    <source>
        <dbReference type="PROSITE" id="PS50067"/>
    </source>
</evidence>
<evidence type="ECO:0000313" key="12">
    <source>
        <dbReference type="RefSeq" id="XP_029117554.1"/>
    </source>
</evidence>
<evidence type="ECO:0000256" key="5">
    <source>
        <dbReference type="ARBA" id="ARBA00023175"/>
    </source>
</evidence>
<dbReference type="PROSITE" id="PS50067">
    <property type="entry name" value="KINESIN_MOTOR_2"/>
    <property type="match status" value="1"/>
</dbReference>
<sequence length="3000" mass="342548">MLRDLRIFRRNSGKFQGGNNENVPVGGSESATSQRDSDSSRDPLNAIQECVLNPKPGVDQGTISRRKAETTPSKNQTKGSDSQHLPFRTPEKPAAGRNRFGWVAKGEHGAMGVENGDELSHQGPSQLPPLSRGPSLGIGGGYSTNTPRSYRAAGKASSVHSDSSSTQSTPSKSVTKPTYSGFSGSRPPLGLGNRMMSFSMASKGITISSTPPTVVNTAEVPHFELKEEPSFWMDNNVQVVIRVRPLNSTEQNLQGYHRCLKQESAQSITWIGQPETRFTFDYVACETINQEMLFRVAGLPMVENCMSGYNSCIFAYGQTGSGKTYTMLGEISELEVSPSPDRGMTPRIFEFLFARIRAEEESRRDEKLKYNCRCSFLEIYNEQITDLLDPFSTNLLQLREDIRKGVYVENLTEFEVESVNDILKLLMQGAANRKVAATNMNRESSRSHSVFTCVIESRWEKDSTSNLRFARLNLVDLAGSERQKTSGAEGERLKEAANINKSLSTLGHVIMVLADVAHGKQRHVPYRDSRLTFLLQDSLGGNSKTMIIANVSPSICSASETLSTLKFAQRARLIQNNAVVNEDASGDVIALQHQIRLLKEELSVLKHQKVSRSLSFRKAVFEDFENEACDVSDVEKLQGVAEVDADESHHNETWHSIRVSAKQLKSLEATLTGALRREKMADNAIKQLEAEIEQLNRLVRQREEDTRCTKMMLKFREDKIHRMEDLLKGLVTTDSYLQEENNALSEQVQLLHARVDRNPEVTRFALENIRLLDQLRKYQDFYEEGEREIILTEVSELRNQLLHILDGKSEHEQHHKLDMEPKEAGQPQLDSLAREKEALSIELKKTSQELENCRINLKSCLELNEKLTREISNLHTELNNIKSTNNAQHVNVNRNIESCSESTQTNSQAHGNRVQCPLEMKLAEEILNLQLELDILKTILGEEKSSRVEVEKRATHANDELTTANGRILQISKQHEDLSNELKDARSVIEALESQHVLLINELEKLRDNNNHYIELLKNQEQDISTLRKKLDGHFEGKEKPYFANEEFTCQSFKHFENEDSPLQVKLKKMQDSLEKARNLNMRYQGDQVSQTSLEQEMDEVRRQVEVETAEVIVCLQEELMALQQQVDDSSRNELMAKQGMVALEREIKDLHEGLCLVKQENERLCELVEEKDRDLRSMTDDWERLAYEIADILTDGNTALEEASEQVACISESFPQRSWISEKIERMIESLSQKDMLIEELQNCLQDAQDVRCDMEWKLRSLRGATLAITEAQQQESMDKEKEILQLTSQLSEKTSLIVDLENNIKLQKEQIRKSEVCSTVAFIVVSRLSEINTAHLQELEHVKLLLDESTEMILQKDSLLQCQMSLHADAEKQIQDLSWQLEKSQGQIAEILRHVQEQEQAQALECLKKEEEEVALSKIVEDLSKAKTVINEFELGVSTLHACMRDSVDLADGPAEVHDSGKYSNEWAGNNSEDRIESNRVVNSNVQNNVEWMSGCSTGSAIGKNANESECRMLLKDDSDRETTILLLRKELECALDRLQEVQAQMIKLLNKKEEIKKSEKQSQTSIEHLTNEVLRLKSDIIDKEIQFDIRLQELEDKLQKVKKNAIASSECWCKAKEVLELEINDAKAVAAQKTIEASVLLAKIEEAQETMRDADFMINALMQANEIAKFDIERHQKIETTLNCERNSLLNEVQSLQSSIHMKEQEYKLMEKNFQSNLIEANSLVLELMDSFKHLQTVFTEKFKFLVCDLEWLKAQVQHFAQSARSWLEEIWSEIIGKDCAVSVLHLCHMGILLERLTGLNAENGFLHRGLSESNSVIADLREHNIKAKKELEMCSILKGKLLVDINNSFNRISKKEDETSEFRARLGSFEKKILHLQLLEESMLARSNSMGTELSILVKELEANNRNALTAKSVQDKTLREKEELYKQLENASRLLDGIQSINGMFRDSLLEDLSLLVADSHPECQLKLEALKSGNMGSIEEFELYRILISCRTESVVINLFAKDIEVLVVQSEMEQNMKEIDHMASQITDLERQRDSFIRIIDKIKMEMILNNIDKDQKSSEMHSLLLENEKLRNDLLKMKEEHFRVTEHLQEMETGFAPSLSHINAINQENHRLEDRIFSLETYITNLQTDLDRKNAELDEVLHSQSIISKELDLKTEMSKIQIEQAKFLKSENDSLQNEVRAFMTKKDEITVMLRFRLKSAFDLAQSIDIIVDRMFHLIDDQIVLMMDRMDQENFEQKEAASKFVNELEFFELSIEKLMSEISSLKSELMRKDEVLKGLLFDLSLLQESASIAKDQKDELEEMATALESVEEELASKSCELDEASAHGRMLEAELLEKNEKISALELEIAEKLGKLKLVYTENLELKAELENIIGIKNSTEEELREKIKAAERLEEEILEMSSLLGQRDHLLEDLQSDMTKLADERDHLDSEVLDLKEKLEMAKALVEENEAIATEAHQLAEAKKAYAEEKEEEVKLLERSVEELECTVYALENKVDIVKAEAERQRRQREELEMELQAVRCQMLMVPASSNIWNTTGDHNDPTRPLKQKITELEEAQRNVQILQKEVAEKDAEIVQCKAHISELNMHAEAQAREYKQKFKELEAMAQQVKTDPASFNATSLTSAKSEKSAPKSRGSGSPFKCIGLGLVQQMNLEKDEDLIAARHQIGELEALAASRQKEIFMLNTRLAAAESMTHDVIRDLLGVKLDMTNYASLLDNHQTLKVKETARHGGDESQEKEQEGIKLRKQLHEFIAERQSWLDEINQRHKELVAARVTVEKLRQRDQFISTENEMLKVENANYKKMTMELEDEVKKFSSQQNLQQRIHHHAKIKEENSLLRLQNEDLNAKLHRLEAVLSRLEEELARHRASSGKNPYVDIDEEERLRRKLQDSEEDRIQLAQKLSSLSSSILKVAGLTQSASDISPLAAQDALDQIKDRVRKLENEVEDLILKCKILREKIRLCELGRQSSPFRWKTDENFLPSSASESPSFSSS</sequence>
<feature type="region of interest" description="Disordered" evidence="9">
    <location>
        <begin position="1"/>
        <end position="97"/>
    </location>
</feature>
<dbReference type="Proteomes" id="UP000504607">
    <property type="component" value="Unplaced"/>
</dbReference>
<evidence type="ECO:0000256" key="4">
    <source>
        <dbReference type="ARBA" id="ARBA00023054"/>
    </source>
</evidence>
<keyword evidence="5 7" id="KW-0505">Motor protein</keyword>
<feature type="coiled-coil region" evidence="8">
    <location>
        <begin position="1067"/>
        <end position="1133"/>
    </location>
</feature>
<dbReference type="PROSITE" id="PS00411">
    <property type="entry name" value="KINESIN_MOTOR_1"/>
    <property type="match status" value="1"/>
</dbReference>
<dbReference type="InterPro" id="IPR001752">
    <property type="entry name" value="Kinesin_motor_dom"/>
</dbReference>
<feature type="binding site" evidence="7">
    <location>
        <begin position="317"/>
        <end position="324"/>
    </location>
    <ligand>
        <name>ATP</name>
        <dbReference type="ChEBI" id="CHEBI:30616"/>
    </ligand>
</feature>
<dbReference type="GO" id="GO:0007018">
    <property type="term" value="P:microtubule-based movement"/>
    <property type="evidence" value="ECO:0007669"/>
    <property type="project" value="InterPro"/>
</dbReference>
<feature type="domain" description="Kinesin motor" evidence="10">
    <location>
        <begin position="236"/>
        <end position="574"/>
    </location>
</feature>
<dbReference type="Pfam" id="PF00225">
    <property type="entry name" value="Kinesin"/>
    <property type="match status" value="1"/>
</dbReference>
<feature type="coiled-coil region" evidence="8">
    <location>
        <begin position="1689"/>
        <end position="1716"/>
    </location>
</feature>
<comment type="similarity">
    <text evidence="6">Belongs to the TRAFAC class myosin-kinesin ATPase superfamily. Kinesin family. KIN-12 subfamily.</text>
</comment>
<evidence type="ECO:0000256" key="7">
    <source>
        <dbReference type="PROSITE-ProRule" id="PRU00283"/>
    </source>
</evidence>
<evidence type="ECO:0000256" key="9">
    <source>
        <dbReference type="SAM" id="MobiDB-lite"/>
    </source>
</evidence>
<keyword evidence="11" id="KW-1185">Reference proteome</keyword>
<dbReference type="PANTHER" id="PTHR37739">
    <property type="entry name" value="KINESIN-LIKE PROTEIN KIN-12D"/>
    <property type="match status" value="1"/>
</dbReference>
<dbReference type="GO" id="GO:0005874">
    <property type="term" value="C:microtubule"/>
    <property type="evidence" value="ECO:0007669"/>
    <property type="project" value="UniProtKB-KW"/>
</dbReference>
<keyword evidence="4 8" id="KW-0175">Coiled coil</keyword>
<feature type="coiled-coil region" evidence="8">
    <location>
        <begin position="671"/>
        <end position="705"/>
    </location>
</feature>
<feature type="compositionally biased region" description="Polar residues" evidence="9">
    <location>
        <begin position="2619"/>
        <end position="2632"/>
    </location>
</feature>
<dbReference type="InterPro" id="IPR019821">
    <property type="entry name" value="Kinesin_motor_CS"/>
</dbReference>
<dbReference type="GO" id="GO:0005524">
    <property type="term" value="F:ATP binding"/>
    <property type="evidence" value="ECO:0007669"/>
    <property type="project" value="UniProtKB-UniRule"/>
</dbReference>
<feature type="coiled-coil region" evidence="8">
    <location>
        <begin position="2938"/>
        <end position="2965"/>
    </location>
</feature>
<dbReference type="CDD" id="cd01373">
    <property type="entry name" value="KISc_KLP2_like"/>
    <property type="match status" value="1"/>
</dbReference>
<feature type="coiled-coil region" evidence="8">
    <location>
        <begin position="829"/>
        <end position="884"/>
    </location>
</feature>
<dbReference type="SMART" id="SM00129">
    <property type="entry name" value="KISc"/>
    <property type="match status" value="1"/>
</dbReference>
<dbReference type="InterPro" id="IPR036961">
    <property type="entry name" value="Kinesin_motor_dom_sf"/>
</dbReference>
<feature type="coiled-coil region" evidence="8">
    <location>
        <begin position="1369"/>
        <end position="1416"/>
    </location>
</feature>
<feature type="compositionally biased region" description="Polar residues" evidence="9">
    <location>
        <begin position="70"/>
        <end position="83"/>
    </location>
</feature>
<feature type="coiled-coil region" evidence="8">
    <location>
        <begin position="1527"/>
        <end position="1639"/>
    </location>
</feature>
<feature type="coiled-coil region" evidence="8">
    <location>
        <begin position="2384"/>
        <end position="2530"/>
    </location>
</feature>
<feature type="compositionally biased region" description="Polar residues" evidence="9">
    <location>
        <begin position="13"/>
        <end position="22"/>
    </location>
</feature>
<protein>
    <submittedName>
        <fullName evidence="12">Kinesin-like protein KIN-12F isoform X1</fullName>
    </submittedName>
</protein>
<feature type="compositionally biased region" description="Low complexity" evidence="9">
    <location>
        <begin position="157"/>
        <end position="180"/>
    </location>
</feature>
<feature type="region of interest" description="Disordered" evidence="9">
    <location>
        <begin position="2619"/>
        <end position="2644"/>
    </location>
</feature>
<feature type="region of interest" description="Disordered" evidence="9">
    <location>
        <begin position="110"/>
        <end position="188"/>
    </location>
</feature>
<dbReference type="Gene3D" id="3.40.850.10">
    <property type="entry name" value="Kinesin motor domain"/>
    <property type="match status" value="1"/>
</dbReference>
<feature type="coiled-coil region" evidence="8">
    <location>
        <begin position="1285"/>
        <end position="1312"/>
    </location>
</feature>
<evidence type="ECO:0000256" key="2">
    <source>
        <dbReference type="ARBA" id="ARBA00022741"/>
    </source>
</evidence>
<proteinExistence type="inferred from homology"/>
<feature type="coiled-coil region" evidence="8">
    <location>
        <begin position="2255"/>
        <end position="2355"/>
    </location>
</feature>
<dbReference type="GO" id="GO:0008017">
    <property type="term" value="F:microtubule binding"/>
    <property type="evidence" value="ECO:0007669"/>
    <property type="project" value="InterPro"/>
</dbReference>
<evidence type="ECO:0000256" key="6">
    <source>
        <dbReference type="ARBA" id="ARBA00034488"/>
    </source>
</evidence>
<evidence type="ECO:0000256" key="8">
    <source>
        <dbReference type="SAM" id="Coils"/>
    </source>
</evidence>
<name>A0A8N4IBA8_ELAGV</name>
<organism evidence="11 12">
    <name type="scientific">Elaeis guineensis var. tenera</name>
    <name type="common">Oil palm</name>
    <dbReference type="NCBI Taxonomy" id="51953"/>
    <lineage>
        <taxon>Eukaryota</taxon>
        <taxon>Viridiplantae</taxon>
        <taxon>Streptophyta</taxon>
        <taxon>Embryophyta</taxon>
        <taxon>Tracheophyta</taxon>
        <taxon>Spermatophyta</taxon>
        <taxon>Magnoliopsida</taxon>
        <taxon>Liliopsida</taxon>
        <taxon>Arecaceae</taxon>
        <taxon>Arecoideae</taxon>
        <taxon>Cocoseae</taxon>
        <taxon>Elaeidinae</taxon>
        <taxon>Elaeis</taxon>
    </lineage>
</organism>
<keyword evidence="1" id="KW-0493">Microtubule</keyword>
<accession>A0A8N4IBA8</accession>
<dbReference type="OrthoDB" id="3176171at2759"/>
<dbReference type="InterPro" id="IPR044986">
    <property type="entry name" value="KIF15/KIN-12"/>
</dbReference>
<dbReference type="GO" id="GO:0003777">
    <property type="term" value="F:microtubule motor activity"/>
    <property type="evidence" value="ECO:0007669"/>
    <property type="project" value="InterPro"/>
</dbReference>
<feature type="coiled-coil region" evidence="8">
    <location>
        <begin position="2798"/>
        <end position="2908"/>
    </location>
</feature>
<feature type="coiled-coil region" evidence="8">
    <location>
        <begin position="2131"/>
        <end position="2193"/>
    </location>
</feature>
<dbReference type="RefSeq" id="XP_029117554.1">
    <property type="nucleotide sequence ID" value="XM_029261721.1"/>
</dbReference>